<accession>A0AB40D4A0</accession>
<proteinExistence type="inferred from homology"/>
<evidence type="ECO:0000256" key="3">
    <source>
        <dbReference type="ARBA" id="ARBA00023315"/>
    </source>
</evidence>
<reference evidence="5" key="1">
    <citation type="submission" date="2025-08" db="UniProtKB">
        <authorList>
            <consortium name="RefSeq"/>
        </authorList>
    </citation>
    <scope>IDENTIFICATION</scope>
</reference>
<gene>
    <name evidence="5" type="primary">LOC120282743</name>
</gene>
<dbReference type="PANTHER" id="PTHR31642:SF138">
    <property type="entry name" value="PUTRESCINE HYDROXYCINNAMOYLTRANSFERASE 1"/>
    <property type="match status" value="1"/>
</dbReference>
<dbReference type="RefSeq" id="XP_039145527.1">
    <property type="nucleotide sequence ID" value="XM_039289593.1"/>
</dbReference>
<dbReference type="Pfam" id="PF02458">
    <property type="entry name" value="Transferase"/>
    <property type="match status" value="1"/>
</dbReference>
<dbReference type="GeneID" id="120282743"/>
<dbReference type="Proteomes" id="UP001515500">
    <property type="component" value="Chromosome 18"/>
</dbReference>
<organism evidence="4 5">
    <name type="scientific">Dioscorea cayennensis subsp. rotundata</name>
    <name type="common">White Guinea yam</name>
    <name type="synonym">Dioscorea rotundata</name>
    <dbReference type="NCBI Taxonomy" id="55577"/>
    <lineage>
        <taxon>Eukaryota</taxon>
        <taxon>Viridiplantae</taxon>
        <taxon>Streptophyta</taxon>
        <taxon>Embryophyta</taxon>
        <taxon>Tracheophyta</taxon>
        <taxon>Spermatophyta</taxon>
        <taxon>Magnoliopsida</taxon>
        <taxon>Liliopsida</taxon>
        <taxon>Dioscoreales</taxon>
        <taxon>Dioscoreaceae</taxon>
        <taxon>Dioscorea</taxon>
    </lineage>
</organism>
<dbReference type="PANTHER" id="PTHR31642">
    <property type="entry name" value="TRICHOTHECENE 3-O-ACETYLTRANSFERASE"/>
    <property type="match status" value="1"/>
</dbReference>
<name>A0AB40D4A0_DIOCR</name>
<comment type="similarity">
    <text evidence="1">Belongs to the plant acyltransferase family.</text>
</comment>
<dbReference type="AlphaFoldDB" id="A0AB40D4A0"/>
<keyword evidence="3" id="KW-0012">Acyltransferase</keyword>
<evidence type="ECO:0000313" key="4">
    <source>
        <dbReference type="Proteomes" id="UP001515500"/>
    </source>
</evidence>
<evidence type="ECO:0000313" key="5">
    <source>
        <dbReference type="RefSeq" id="XP_039145527.1"/>
    </source>
</evidence>
<evidence type="ECO:0000256" key="2">
    <source>
        <dbReference type="ARBA" id="ARBA00022679"/>
    </source>
</evidence>
<dbReference type="InterPro" id="IPR050317">
    <property type="entry name" value="Plant_Fungal_Acyltransferase"/>
</dbReference>
<evidence type="ECO:0000256" key="1">
    <source>
        <dbReference type="ARBA" id="ARBA00009861"/>
    </source>
</evidence>
<dbReference type="Gene3D" id="3.30.559.10">
    <property type="entry name" value="Chloramphenicol acetyltransferase-like domain"/>
    <property type="match status" value="2"/>
</dbReference>
<dbReference type="InterPro" id="IPR023213">
    <property type="entry name" value="CAT-like_dom_sf"/>
</dbReference>
<keyword evidence="2" id="KW-0808">Transferase</keyword>
<sequence length="250" mass="27857">MAHVSTIYLYKPNGDPDFFSMEILKNALSKVLVTFYPLAGRLVFDRDGCPEVDCNAEGVLFPVAHADCTVDGFGDFRPSPAVRQLLVPSVNVPEKSCILALFQYGGVCLGCALHHSVIDGVSALHFINAWSETSRGLDIISVPPFRDHIVLHARSPPKVSFHHIEYTNDGIYTIFTSPPPEDLVGLEECETAILTISKDQLDTLKYGLNGERNLSTFKAVVMHVWRTMCKARELHDEQYTRFFLATDVRA</sequence>
<protein>
    <submittedName>
        <fullName evidence="5">Shikimate O-hydroxycinnamoyltransferase-like</fullName>
    </submittedName>
</protein>
<keyword evidence="4" id="KW-1185">Reference proteome</keyword>
<dbReference type="GO" id="GO:0016747">
    <property type="term" value="F:acyltransferase activity, transferring groups other than amino-acyl groups"/>
    <property type="evidence" value="ECO:0007669"/>
    <property type="project" value="TreeGrafter"/>
</dbReference>